<comment type="function">
    <text evidence="9">Part of the tripartite ATP-independent periplasmic (TRAP) transport system.</text>
</comment>
<evidence type="ECO:0000313" key="12">
    <source>
        <dbReference type="Proteomes" id="UP000199093"/>
    </source>
</evidence>
<evidence type="ECO:0000256" key="4">
    <source>
        <dbReference type="ARBA" id="ARBA00022519"/>
    </source>
</evidence>
<reference evidence="11 12" key="1">
    <citation type="submission" date="2016-10" db="EMBL/GenBank/DDBJ databases">
        <authorList>
            <person name="de Groot N.N."/>
        </authorList>
    </citation>
    <scope>NUCLEOTIDE SEQUENCE [LARGE SCALE GENOMIC DNA]</scope>
    <source>
        <strain evidence="11 12">DSM 26424</strain>
    </source>
</reference>
<evidence type="ECO:0000256" key="7">
    <source>
        <dbReference type="ARBA" id="ARBA00023136"/>
    </source>
</evidence>
<dbReference type="STRING" id="555512.SAMN04487993_102546"/>
<feature type="transmembrane region" description="Helical" evidence="9">
    <location>
        <begin position="88"/>
        <end position="110"/>
    </location>
</feature>
<keyword evidence="12" id="KW-1185">Reference proteome</keyword>
<sequence length="170" mass="18079">MRAMLHKTADRLISLSAFLGTLGLLLVVGVIVADVAGRNFGMPLYGAQDIVIMTMVIIVFGGMALCGRDNGHIVVDIFEPHFSPRLNRLIDVAAALLGVTVFVLIAYAVFQSAQLSRMLNLATNLLRLPTAWFQLALCALSLVAALAMLLRAVTAALGPHSAAPIDQDPT</sequence>
<evidence type="ECO:0000256" key="5">
    <source>
        <dbReference type="ARBA" id="ARBA00022692"/>
    </source>
</evidence>
<comment type="subunit">
    <text evidence="9">The complex comprises the extracytoplasmic solute receptor protein and the two transmembrane proteins.</text>
</comment>
<keyword evidence="7 9" id="KW-0472">Membrane</keyword>
<dbReference type="GO" id="GO:0022857">
    <property type="term" value="F:transmembrane transporter activity"/>
    <property type="evidence" value="ECO:0007669"/>
    <property type="project" value="UniProtKB-UniRule"/>
</dbReference>
<comment type="subcellular location">
    <subcellularLocation>
        <location evidence="1 9">Cell inner membrane</location>
        <topology evidence="1 9">Multi-pass membrane protein</topology>
    </subcellularLocation>
</comment>
<proteinExistence type="inferred from homology"/>
<dbReference type="OrthoDB" id="7854755at2"/>
<dbReference type="GO" id="GO:0005886">
    <property type="term" value="C:plasma membrane"/>
    <property type="evidence" value="ECO:0007669"/>
    <property type="project" value="UniProtKB-SubCell"/>
</dbReference>
<keyword evidence="6 9" id="KW-1133">Transmembrane helix</keyword>
<accession>A0A1G8SMY7</accession>
<dbReference type="EMBL" id="FNEJ01000025">
    <property type="protein sequence ID" value="SDJ30544.1"/>
    <property type="molecule type" value="Genomic_DNA"/>
</dbReference>
<evidence type="ECO:0000256" key="2">
    <source>
        <dbReference type="ARBA" id="ARBA00022448"/>
    </source>
</evidence>
<dbReference type="InterPro" id="IPR055348">
    <property type="entry name" value="DctQ"/>
</dbReference>
<feature type="domain" description="Tripartite ATP-independent periplasmic transporters DctQ component" evidence="10">
    <location>
        <begin position="28"/>
        <end position="155"/>
    </location>
</feature>
<evidence type="ECO:0000313" key="11">
    <source>
        <dbReference type="EMBL" id="SDJ30544.1"/>
    </source>
</evidence>
<comment type="similarity">
    <text evidence="8 9">Belongs to the TRAP transporter small permease family.</text>
</comment>
<keyword evidence="4 9" id="KW-0997">Cell inner membrane</keyword>
<evidence type="ECO:0000256" key="9">
    <source>
        <dbReference type="RuleBase" id="RU369079"/>
    </source>
</evidence>
<feature type="transmembrane region" description="Helical" evidence="9">
    <location>
        <begin position="130"/>
        <end position="150"/>
    </location>
</feature>
<evidence type="ECO:0000256" key="6">
    <source>
        <dbReference type="ARBA" id="ARBA00022989"/>
    </source>
</evidence>
<dbReference type="AlphaFoldDB" id="A0A1G8SMY7"/>
<dbReference type="Proteomes" id="UP000199093">
    <property type="component" value="Unassembled WGS sequence"/>
</dbReference>
<protein>
    <recommendedName>
        <fullName evidence="9">TRAP transporter small permease protein</fullName>
    </recommendedName>
</protein>
<evidence type="ECO:0000256" key="8">
    <source>
        <dbReference type="ARBA" id="ARBA00038436"/>
    </source>
</evidence>
<organism evidence="11 12">
    <name type="scientific">Salipiger marinus</name>
    <dbReference type="NCBI Taxonomy" id="555512"/>
    <lineage>
        <taxon>Bacteria</taxon>
        <taxon>Pseudomonadati</taxon>
        <taxon>Pseudomonadota</taxon>
        <taxon>Alphaproteobacteria</taxon>
        <taxon>Rhodobacterales</taxon>
        <taxon>Roseobacteraceae</taxon>
        <taxon>Salipiger</taxon>
    </lineage>
</organism>
<evidence type="ECO:0000256" key="3">
    <source>
        <dbReference type="ARBA" id="ARBA00022475"/>
    </source>
</evidence>
<feature type="transmembrane region" description="Helical" evidence="9">
    <location>
        <begin position="45"/>
        <end position="67"/>
    </location>
</feature>
<gene>
    <name evidence="11" type="ORF">SAMN04487993_102546</name>
</gene>
<name>A0A1G8SMY7_9RHOB</name>
<keyword evidence="3" id="KW-1003">Cell membrane</keyword>
<feature type="transmembrane region" description="Helical" evidence="9">
    <location>
        <begin position="12"/>
        <end position="33"/>
    </location>
</feature>
<evidence type="ECO:0000256" key="1">
    <source>
        <dbReference type="ARBA" id="ARBA00004429"/>
    </source>
</evidence>
<keyword evidence="5 9" id="KW-0812">Transmembrane</keyword>
<dbReference type="InterPro" id="IPR007387">
    <property type="entry name" value="TRAP_DctQ"/>
</dbReference>
<keyword evidence="2 9" id="KW-0813">Transport</keyword>
<evidence type="ECO:0000259" key="10">
    <source>
        <dbReference type="Pfam" id="PF04290"/>
    </source>
</evidence>
<dbReference type="PANTHER" id="PTHR35011">
    <property type="entry name" value="2,3-DIKETO-L-GULONATE TRAP TRANSPORTER SMALL PERMEASE PROTEIN YIAM"/>
    <property type="match status" value="1"/>
</dbReference>
<dbReference type="Pfam" id="PF04290">
    <property type="entry name" value="DctQ"/>
    <property type="match status" value="1"/>
</dbReference>